<keyword evidence="2 4" id="KW-0732">Signal</keyword>
<keyword evidence="6" id="KW-1185">Reference proteome</keyword>
<dbReference type="Proteomes" id="UP000653454">
    <property type="component" value="Unassembled WGS sequence"/>
</dbReference>
<feature type="chain" id="PRO_5035781545" evidence="4">
    <location>
        <begin position="18"/>
        <end position="139"/>
    </location>
</feature>
<dbReference type="InterPro" id="IPR051217">
    <property type="entry name" value="Insect_Cuticle_Struc_Prot"/>
</dbReference>
<comment type="caution">
    <text evidence="5">The sequence shown here is derived from an EMBL/GenBank/DDBJ whole genome shotgun (WGS) entry which is preliminary data.</text>
</comment>
<evidence type="ECO:0000256" key="4">
    <source>
        <dbReference type="SAM" id="SignalP"/>
    </source>
</evidence>
<proteinExistence type="predicted"/>
<keyword evidence="1 3" id="KW-0193">Cuticle</keyword>
<dbReference type="EMBL" id="CAJHNJ030000062">
    <property type="protein sequence ID" value="CAG9133497.1"/>
    <property type="molecule type" value="Genomic_DNA"/>
</dbReference>
<evidence type="ECO:0000256" key="2">
    <source>
        <dbReference type="ARBA" id="ARBA00022729"/>
    </source>
</evidence>
<name>A0A8S4G214_PLUXY</name>
<protein>
    <submittedName>
        <fullName evidence="5">(diamondback moth) hypothetical protein</fullName>
    </submittedName>
</protein>
<gene>
    <name evidence="5" type="ORF">PLXY2_LOCUS11721</name>
</gene>
<sequence length="139" mass="15467">MVVKFAILLAVASVALATDITSFNYHVADPYTGDFKSQSESRVDGNVNGQYSLLESDGTKRTVDYNAGSQGFNAIVRKEPAYFASPLKPAYTYGAYPAYSYSYPAAYSYPASYYSAYPYAYSPYYASRFYGYAPFAFRK</sequence>
<dbReference type="Pfam" id="PF00379">
    <property type="entry name" value="Chitin_bind_4"/>
    <property type="match status" value="1"/>
</dbReference>
<dbReference type="GO" id="GO:0005615">
    <property type="term" value="C:extracellular space"/>
    <property type="evidence" value="ECO:0007669"/>
    <property type="project" value="TreeGrafter"/>
</dbReference>
<evidence type="ECO:0000313" key="6">
    <source>
        <dbReference type="Proteomes" id="UP000653454"/>
    </source>
</evidence>
<dbReference type="GO" id="GO:0042302">
    <property type="term" value="F:structural constituent of cuticle"/>
    <property type="evidence" value="ECO:0007669"/>
    <property type="project" value="UniProtKB-UniRule"/>
</dbReference>
<dbReference type="InterPro" id="IPR031311">
    <property type="entry name" value="CHIT_BIND_RR_consensus"/>
</dbReference>
<dbReference type="InterPro" id="IPR000618">
    <property type="entry name" value="Insect_cuticle"/>
</dbReference>
<dbReference type="PANTHER" id="PTHR12236:SF75">
    <property type="entry name" value="CUTICULAR PROTEIN 62BB, ISOFORM A"/>
    <property type="match status" value="1"/>
</dbReference>
<feature type="signal peptide" evidence="4">
    <location>
        <begin position="1"/>
        <end position="17"/>
    </location>
</feature>
<evidence type="ECO:0000313" key="5">
    <source>
        <dbReference type="EMBL" id="CAG9133497.1"/>
    </source>
</evidence>
<dbReference type="PROSITE" id="PS51155">
    <property type="entry name" value="CHIT_BIND_RR_2"/>
    <property type="match status" value="1"/>
</dbReference>
<dbReference type="PROSITE" id="PS00233">
    <property type="entry name" value="CHIT_BIND_RR_1"/>
    <property type="match status" value="1"/>
</dbReference>
<organism evidence="5 6">
    <name type="scientific">Plutella xylostella</name>
    <name type="common">Diamondback moth</name>
    <name type="synonym">Plutella maculipennis</name>
    <dbReference type="NCBI Taxonomy" id="51655"/>
    <lineage>
        <taxon>Eukaryota</taxon>
        <taxon>Metazoa</taxon>
        <taxon>Ecdysozoa</taxon>
        <taxon>Arthropoda</taxon>
        <taxon>Hexapoda</taxon>
        <taxon>Insecta</taxon>
        <taxon>Pterygota</taxon>
        <taxon>Neoptera</taxon>
        <taxon>Endopterygota</taxon>
        <taxon>Lepidoptera</taxon>
        <taxon>Glossata</taxon>
        <taxon>Ditrysia</taxon>
        <taxon>Yponomeutoidea</taxon>
        <taxon>Plutellidae</taxon>
        <taxon>Plutella</taxon>
    </lineage>
</organism>
<evidence type="ECO:0000256" key="1">
    <source>
        <dbReference type="ARBA" id="ARBA00022460"/>
    </source>
</evidence>
<dbReference type="AlphaFoldDB" id="A0A8S4G214"/>
<reference evidence="5" key="1">
    <citation type="submission" date="2020-11" db="EMBL/GenBank/DDBJ databases">
        <authorList>
            <person name="Whiteford S."/>
        </authorList>
    </citation>
    <scope>NUCLEOTIDE SEQUENCE</scope>
</reference>
<accession>A0A8S4G214</accession>
<dbReference type="GO" id="GO:0031012">
    <property type="term" value="C:extracellular matrix"/>
    <property type="evidence" value="ECO:0007669"/>
    <property type="project" value="TreeGrafter"/>
</dbReference>
<dbReference type="PANTHER" id="PTHR12236">
    <property type="entry name" value="STRUCTURAL CONTITUENT OF CUTICLE"/>
    <property type="match status" value="1"/>
</dbReference>
<evidence type="ECO:0000256" key="3">
    <source>
        <dbReference type="PROSITE-ProRule" id="PRU00497"/>
    </source>
</evidence>